<keyword evidence="2 3" id="KW-0472">Membrane</keyword>
<dbReference type="EMBL" id="QJKJ01010030">
    <property type="protein sequence ID" value="RDX74858.1"/>
    <property type="molecule type" value="Genomic_DNA"/>
</dbReference>
<dbReference type="Proteomes" id="UP000257109">
    <property type="component" value="Unassembled WGS sequence"/>
</dbReference>
<evidence type="ECO:0000256" key="3">
    <source>
        <dbReference type="SAM" id="Phobius"/>
    </source>
</evidence>
<reference evidence="4" key="1">
    <citation type="submission" date="2018-05" db="EMBL/GenBank/DDBJ databases">
        <title>Draft genome of Mucuna pruriens seed.</title>
        <authorList>
            <person name="Nnadi N.E."/>
            <person name="Vos R."/>
            <person name="Hasami M.H."/>
            <person name="Devisetty U.K."/>
            <person name="Aguiy J.C."/>
        </authorList>
    </citation>
    <scope>NUCLEOTIDE SEQUENCE [LARGE SCALE GENOMIC DNA]</scope>
    <source>
        <strain evidence="4">JCA_2017</strain>
    </source>
</reference>
<sequence>MTTFVRNTTLSRSRRYKYEALGVPNSGRDSILKSISYRRRRAKQRKIFLTTYKLDSFAEPKSPKLNKVARSLKKFVASVLKLMHYGPKTYASLESQGYAAGYPPRDHKKKRRHHLDGPSGCGCLSFCCCCFFSYCRCCICIILIIIILFVAIALSLYYLFKPYVPSYDFQNIDVKSFDIGKEDKVRSDIVLVVNAHNPNEHIGLDYLENEVGIMYSGSQICSGQIPPFLQPGKNTTSIDVELKGEIELGPEIQNNFMEDQKEQKIPLLVIVRLPIRLVINDFIHLRKFVVSVNCSLVIDKVQPNKRSNILDKDFTYGVEF</sequence>
<dbReference type="PANTHER" id="PTHR31234">
    <property type="entry name" value="LATE EMBRYOGENESIS ABUNDANT (LEA) HYDROXYPROLINE-RICH GLYCOPROTEIN FAMILY"/>
    <property type="match status" value="1"/>
</dbReference>
<evidence type="ECO:0000313" key="5">
    <source>
        <dbReference type="Proteomes" id="UP000257109"/>
    </source>
</evidence>
<organism evidence="4 5">
    <name type="scientific">Mucuna pruriens</name>
    <name type="common">Velvet bean</name>
    <name type="synonym">Dolichos pruriens</name>
    <dbReference type="NCBI Taxonomy" id="157652"/>
    <lineage>
        <taxon>Eukaryota</taxon>
        <taxon>Viridiplantae</taxon>
        <taxon>Streptophyta</taxon>
        <taxon>Embryophyta</taxon>
        <taxon>Tracheophyta</taxon>
        <taxon>Spermatophyta</taxon>
        <taxon>Magnoliopsida</taxon>
        <taxon>eudicotyledons</taxon>
        <taxon>Gunneridae</taxon>
        <taxon>Pentapetalae</taxon>
        <taxon>rosids</taxon>
        <taxon>fabids</taxon>
        <taxon>Fabales</taxon>
        <taxon>Fabaceae</taxon>
        <taxon>Papilionoideae</taxon>
        <taxon>50 kb inversion clade</taxon>
        <taxon>NPAAA clade</taxon>
        <taxon>indigoferoid/millettioid clade</taxon>
        <taxon>Phaseoleae</taxon>
        <taxon>Mucuna</taxon>
    </lineage>
</organism>
<feature type="non-terminal residue" evidence="4">
    <location>
        <position position="1"/>
    </location>
</feature>
<accession>A0A371F9A2</accession>
<gene>
    <name evidence="4" type="primary">NHL6</name>
    <name evidence="4" type="ORF">CR513_45345</name>
</gene>
<keyword evidence="5" id="KW-1185">Reference proteome</keyword>
<dbReference type="AlphaFoldDB" id="A0A371F9A2"/>
<dbReference type="GO" id="GO:0005886">
    <property type="term" value="C:plasma membrane"/>
    <property type="evidence" value="ECO:0007669"/>
    <property type="project" value="TreeGrafter"/>
</dbReference>
<proteinExistence type="predicted"/>
<keyword evidence="3" id="KW-1133">Transmembrane helix</keyword>
<comment type="caution">
    <text evidence="4">The sequence shown here is derived from an EMBL/GenBank/DDBJ whole genome shotgun (WGS) entry which is preliminary data.</text>
</comment>
<name>A0A371F9A2_MUCPR</name>
<dbReference type="STRING" id="157652.A0A371F9A2"/>
<evidence type="ECO:0000313" key="4">
    <source>
        <dbReference type="EMBL" id="RDX74858.1"/>
    </source>
</evidence>
<evidence type="ECO:0000256" key="1">
    <source>
        <dbReference type="ARBA" id="ARBA00004370"/>
    </source>
</evidence>
<feature type="transmembrane region" description="Helical" evidence="3">
    <location>
        <begin position="131"/>
        <end position="160"/>
    </location>
</feature>
<dbReference type="SUPFAM" id="SSF117070">
    <property type="entry name" value="LEA14-like"/>
    <property type="match status" value="1"/>
</dbReference>
<dbReference type="OrthoDB" id="778052at2759"/>
<keyword evidence="3" id="KW-0812">Transmembrane</keyword>
<evidence type="ECO:0000256" key="2">
    <source>
        <dbReference type="ARBA" id="ARBA00023136"/>
    </source>
</evidence>
<comment type="subcellular location">
    <subcellularLocation>
        <location evidence="1">Membrane</location>
    </subcellularLocation>
</comment>
<dbReference type="PANTHER" id="PTHR31234:SF2">
    <property type="entry name" value="OS05G0199100 PROTEIN"/>
    <property type="match status" value="1"/>
</dbReference>
<dbReference type="GO" id="GO:0098542">
    <property type="term" value="P:defense response to other organism"/>
    <property type="evidence" value="ECO:0007669"/>
    <property type="project" value="InterPro"/>
</dbReference>
<protein>
    <submittedName>
        <fullName evidence="4">NDR1/HIN1-like protein 6</fullName>
    </submittedName>
</protein>
<dbReference type="InterPro" id="IPR044839">
    <property type="entry name" value="NDR1-like"/>
</dbReference>